<keyword evidence="3" id="KW-1185">Reference proteome</keyword>
<protein>
    <submittedName>
        <fullName evidence="2">Uncharacterized protein</fullName>
    </submittedName>
</protein>
<evidence type="ECO:0000256" key="1">
    <source>
        <dbReference type="SAM" id="MobiDB-lite"/>
    </source>
</evidence>
<dbReference type="AlphaFoldDB" id="D8PH67"/>
<reference evidence="2 3" key="1">
    <citation type="journal article" date="2010" name="Proc. Natl. Acad. Sci. U.S.A.">
        <title>A Nitrospira metagenome illuminates the physiology and evolution of globally important nitrite-oxidizing bacteria.</title>
        <authorList>
            <person name="Lucker S."/>
            <person name="Wagner M."/>
            <person name="Maixner F."/>
            <person name="Pelletier E."/>
            <person name="Koch H."/>
            <person name="Vacherie B."/>
            <person name="Rattei T."/>
            <person name="Sinninghe Damste J."/>
            <person name="Spieck E."/>
            <person name="Le Paslier D."/>
            <person name="Daims H."/>
        </authorList>
    </citation>
    <scope>NUCLEOTIDE SEQUENCE [LARGE SCALE GENOMIC DNA]</scope>
</reference>
<name>D8PH67_9BACT</name>
<feature type="compositionally biased region" description="Polar residues" evidence="1">
    <location>
        <begin position="68"/>
        <end position="83"/>
    </location>
</feature>
<accession>D8PH67</accession>
<feature type="region of interest" description="Disordered" evidence="1">
    <location>
        <begin position="56"/>
        <end position="92"/>
    </location>
</feature>
<evidence type="ECO:0000313" key="2">
    <source>
        <dbReference type="EMBL" id="CBK42604.1"/>
    </source>
</evidence>
<dbReference type="KEGG" id="nde:NIDE2904"/>
<proteinExistence type="predicted"/>
<organism evidence="2 3">
    <name type="scientific">Nitrospira defluvii</name>
    <dbReference type="NCBI Taxonomy" id="330214"/>
    <lineage>
        <taxon>Bacteria</taxon>
        <taxon>Pseudomonadati</taxon>
        <taxon>Nitrospirota</taxon>
        <taxon>Nitrospiria</taxon>
        <taxon>Nitrospirales</taxon>
        <taxon>Nitrospiraceae</taxon>
        <taxon>Nitrospira</taxon>
    </lineage>
</organism>
<dbReference type="HOGENOM" id="CLU_2407820_0_0_0"/>
<dbReference type="EMBL" id="FP929003">
    <property type="protein sequence ID" value="CBK42604.1"/>
    <property type="molecule type" value="Genomic_DNA"/>
</dbReference>
<evidence type="ECO:0000313" key="3">
    <source>
        <dbReference type="Proteomes" id="UP000001660"/>
    </source>
</evidence>
<dbReference type="Proteomes" id="UP000001660">
    <property type="component" value="Chromosome"/>
</dbReference>
<gene>
    <name evidence="2" type="ORF">NIDE2904</name>
</gene>
<sequence>MVNAWLAFMSGGTFHQKDGTRYGLTAGIYVTTIRQLHGDNRPIFGTSCLKQRVPPGYMTRHTVKDMHTTNPDNISHAQNSLESQPPAHGRTM</sequence>